<dbReference type="InterPro" id="IPR009394">
    <property type="entry name" value="MmcB-like"/>
</dbReference>
<keyword evidence="2" id="KW-1185">Reference proteome</keyword>
<dbReference type="Pfam" id="PF06319">
    <property type="entry name" value="MmcB-like"/>
    <property type="match status" value="1"/>
</dbReference>
<organism evidence="1 2">
    <name type="scientific">Pseudahrensia aquimaris</name>
    <dbReference type="NCBI Taxonomy" id="744461"/>
    <lineage>
        <taxon>Bacteria</taxon>
        <taxon>Pseudomonadati</taxon>
        <taxon>Pseudomonadota</taxon>
        <taxon>Alphaproteobacteria</taxon>
        <taxon>Hyphomicrobiales</taxon>
        <taxon>Ahrensiaceae</taxon>
        <taxon>Pseudahrensia</taxon>
    </lineage>
</organism>
<comment type="caution">
    <text evidence="1">The sequence shown here is derived from an EMBL/GenBank/DDBJ whole genome shotgun (WGS) entry which is preliminary data.</text>
</comment>
<dbReference type="PIRSF" id="PIRSF031796">
    <property type="entry name" value="UPC031796"/>
    <property type="match status" value="1"/>
</dbReference>
<protein>
    <submittedName>
        <fullName evidence="1">MmcB family DNA repair protein</fullName>
    </submittedName>
</protein>
<proteinExistence type="predicted"/>
<name>A0ABW3FE40_9HYPH</name>
<sequence>MPIVSLAQDNPFVDGRQSERALAVRTGVERHLSEAGWVTLPELTLRTGRRADLVALSPKGEVMIVEVKSSLADLRADAKWPDYFDFCDRLYFATLPDVPMDEFPAEAGLMIADAYGAEEIRPCVDAKMPAARRKEVHLRFARASAIRLARCCAHAGLAAEQFSDD</sequence>
<accession>A0ABW3FE40</accession>
<reference evidence="2" key="1">
    <citation type="journal article" date="2019" name="Int. J. Syst. Evol. Microbiol.">
        <title>The Global Catalogue of Microorganisms (GCM) 10K type strain sequencing project: providing services to taxonomists for standard genome sequencing and annotation.</title>
        <authorList>
            <consortium name="The Broad Institute Genomics Platform"/>
            <consortium name="The Broad Institute Genome Sequencing Center for Infectious Disease"/>
            <person name="Wu L."/>
            <person name="Ma J."/>
        </authorList>
    </citation>
    <scope>NUCLEOTIDE SEQUENCE [LARGE SCALE GENOMIC DNA]</scope>
    <source>
        <strain evidence="2">CCUG 60023</strain>
    </source>
</reference>
<dbReference type="RefSeq" id="WP_377212610.1">
    <property type="nucleotide sequence ID" value="NZ_JBHTJV010000009.1"/>
</dbReference>
<gene>
    <name evidence="1" type="ORF">ACFQ14_10115</name>
</gene>
<dbReference type="EMBL" id="JBHTJV010000009">
    <property type="protein sequence ID" value="MFD0916761.1"/>
    <property type="molecule type" value="Genomic_DNA"/>
</dbReference>
<evidence type="ECO:0000313" key="1">
    <source>
        <dbReference type="EMBL" id="MFD0916761.1"/>
    </source>
</evidence>
<evidence type="ECO:0000313" key="2">
    <source>
        <dbReference type="Proteomes" id="UP001597101"/>
    </source>
</evidence>
<dbReference type="Proteomes" id="UP001597101">
    <property type="component" value="Unassembled WGS sequence"/>
</dbReference>